<protein>
    <submittedName>
        <fullName evidence="2">Uncharacterized protein</fullName>
    </submittedName>
</protein>
<dbReference type="Proteomes" id="UP000324222">
    <property type="component" value="Unassembled WGS sequence"/>
</dbReference>
<feature type="compositionally biased region" description="Basic and acidic residues" evidence="1">
    <location>
        <begin position="57"/>
        <end position="67"/>
    </location>
</feature>
<dbReference type="EMBL" id="VSRR010098824">
    <property type="protein sequence ID" value="MPC94504.1"/>
    <property type="molecule type" value="Genomic_DNA"/>
</dbReference>
<feature type="region of interest" description="Disordered" evidence="1">
    <location>
        <begin position="44"/>
        <end position="67"/>
    </location>
</feature>
<dbReference type="AlphaFoldDB" id="A0A5B7JQ84"/>
<sequence length="67" mass="7140">MTSYKHLPPPCQDTDPSRPPHSSHGVLSHRILVKYAAESPVRVSRGGGFPGGATLLTHKEIQSHGAS</sequence>
<accession>A0A5B7JQ84</accession>
<feature type="region of interest" description="Disordered" evidence="1">
    <location>
        <begin position="1"/>
        <end position="24"/>
    </location>
</feature>
<organism evidence="2 3">
    <name type="scientific">Portunus trituberculatus</name>
    <name type="common">Swimming crab</name>
    <name type="synonym">Neptunus trituberculatus</name>
    <dbReference type="NCBI Taxonomy" id="210409"/>
    <lineage>
        <taxon>Eukaryota</taxon>
        <taxon>Metazoa</taxon>
        <taxon>Ecdysozoa</taxon>
        <taxon>Arthropoda</taxon>
        <taxon>Crustacea</taxon>
        <taxon>Multicrustacea</taxon>
        <taxon>Malacostraca</taxon>
        <taxon>Eumalacostraca</taxon>
        <taxon>Eucarida</taxon>
        <taxon>Decapoda</taxon>
        <taxon>Pleocyemata</taxon>
        <taxon>Brachyura</taxon>
        <taxon>Eubrachyura</taxon>
        <taxon>Portunoidea</taxon>
        <taxon>Portunidae</taxon>
        <taxon>Portuninae</taxon>
        <taxon>Portunus</taxon>
    </lineage>
</organism>
<gene>
    <name evidence="2" type="ORF">E2C01_089675</name>
</gene>
<keyword evidence="3" id="KW-1185">Reference proteome</keyword>
<evidence type="ECO:0000313" key="2">
    <source>
        <dbReference type="EMBL" id="MPC94504.1"/>
    </source>
</evidence>
<comment type="caution">
    <text evidence="2">The sequence shown here is derived from an EMBL/GenBank/DDBJ whole genome shotgun (WGS) entry which is preliminary data.</text>
</comment>
<reference evidence="2 3" key="1">
    <citation type="submission" date="2019-05" db="EMBL/GenBank/DDBJ databases">
        <title>Another draft genome of Portunus trituberculatus and its Hox gene families provides insights of decapod evolution.</title>
        <authorList>
            <person name="Jeong J.-H."/>
            <person name="Song I."/>
            <person name="Kim S."/>
            <person name="Choi T."/>
            <person name="Kim D."/>
            <person name="Ryu S."/>
            <person name="Kim W."/>
        </authorList>
    </citation>
    <scope>NUCLEOTIDE SEQUENCE [LARGE SCALE GENOMIC DNA]</scope>
    <source>
        <tissue evidence="2">Muscle</tissue>
    </source>
</reference>
<name>A0A5B7JQ84_PORTR</name>
<evidence type="ECO:0000313" key="3">
    <source>
        <dbReference type="Proteomes" id="UP000324222"/>
    </source>
</evidence>
<evidence type="ECO:0000256" key="1">
    <source>
        <dbReference type="SAM" id="MobiDB-lite"/>
    </source>
</evidence>
<proteinExistence type="predicted"/>